<dbReference type="OrthoDB" id="9790239at2"/>
<evidence type="ECO:0000313" key="2">
    <source>
        <dbReference type="Proteomes" id="UP000008635"/>
    </source>
</evidence>
<name>E8U5T5_DEIML</name>
<accession>E8U5T5</accession>
<gene>
    <name evidence="1" type="ordered locus">Deima_0768</name>
</gene>
<dbReference type="InterPro" id="IPR010994">
    <property type="entry name" value="RuvA_2-like"/>
</dbReference>
<dbReference type="RefSeq" id="WP_013555929.1">
    <property type="nucleotide sequence ID" value="NC_014958.1"/>
</dbReference>
<proteinExistence type="predicted"/>
<evidence type="ECO:0000313" key="1">
    <source>
        <dbReference type="EMBL" id="ADV66424.1"/>
    </source>
</evidence>
<dbReference type="Pfam" id="PF12836">
    <property type="entry name" value="HHH_3"/>
    <property type="match status" value="1"/>
</dbReference>
<dbReference type="KEGG" id="dmr:Deima_0768"/>
<dbReference type="AlphaFoldDB" id="E8U5T5"/>
<dbReference type="PANTHER" id="PTHR21180">
    <property type="entry name" value="ENDONUCLEASE/EXONUCLEASE/PHOSPHATASE FAMILY DOMAIN-CONTAINING PROTEIN 1"/>
    <property type="match status" value="1"/>
</dbReference>
<dbReference type="STRING" id="709986.Deima_0768"/>
<reference evidence="1 2" key="1">
    <citation type="journal article" date="2011" name="Stand. Genomic Sci.">
        <title>Complete genome sequence of Deinococcus maricopensis type strain (LB-34).</title>
        <authorList>
            <person name="Pukall R."/>
            <person name="Zeytun A."/>
            <person name="Lucas S."/>
            <person name="Lapidus A."/>
            <person name="Hammon N."/>
            <person name="Deshpande S."/>
            <person name="Nolan M."/>
            <person name="Cheng J.F."/>
            <person name="Pitluck S."/>
            <person name="Liolios K."/>
            <person name="Pagani I."/>
            <person name="Mikhailova N."/>
            <person name="Ivanova N."/>
            <person name="Mavromatis K."/>
            <person name="Pati A."/>
            <person name="Tapia R."/>
            <person name="Han C."/>
            <person name="Goodwin L."/>
            <person name="Chen A."/>
            <person name="Palaniappan K."/>
            <person name="Land M."/>
            <person name="Hauser L."/>
            <person name="Chang Y.J."/>
            <person name="Jeffries C.D."/>
            <person name="Brambilla E.M."/>
            <person name="Rohde M."/>
            <person name="Goker M."/>
            <person name="Detter J.C."/>
            <person name="Woyke T."/>
            <person name="Bristow J."/>
            <person name="Eisen J.A."/>
            <person name="Markowitz V."/>
            <person name="Hugenholtz P."/>
            <person name="Kyrpides N.C."/>
            <person name="Klenk H.P."/>
        </authorList>
    </citation>
    <scope>NUCLEOTIDE SEQUENCE [LARGE SCALE GENOMIC DNA]</scope>
    <source>
        <strain evidence="2">DSM 21211 / LMG 22137 / NRRL B-23946 / LB-34</strain>
    </source>
</reference>
<dbReference type="SUPFAM" id="SSF47781">
    <property type="entry name" value="RuvA domain 2-like"/>
    <property type="match status" value="1"/>
</dbReference>
<dbReference type="GO" id="GO:0015628">
    <property type="term" value="P:protein secretion by the type II secretion system"/>
    <property type="evidence" value="ECO:0007669"/>
    <property type="project" value="TreeGrafter"/>
</dbReference>
<reference evidence="2" key="2">
    <citation type="submission" date="2011-01" db="EMBL/GenBank/DDBJ databases">
        <title>The complete genome of Deinococcus maricopensis DSM 21211.</title>
        <authorList>
            <consortium name="US DOE Joint Genome Institute (JGI-PGF)"/>
            <person name="Lucas S."/>
            <person name="Copeland A."/>
            <person name="Lapidus A."/>
            <person name="Goodwin L."/>
            <person name="Pitluck S."/>
            <person name="Kyrpides N."/>
            <person name="Mavromatis K."/>
            <person name="Pagani I."/>
            <person name="Ivanova N."/>
            <person name="Ovchinnikova G."/>
            <person name="Zeytun A."/>
            <person name="Detter J.C."/>
            <person name="Han C."/>
            <person name="Land M."/>
            <person name="Hauser L."/>
            <person name="Markowitz V."/>
            <person name="Cheng J.-F."/>
            <person name="Hugenholtz P."/>
            <person name="Woyke T."/>
            <person name="Wu D."/>
            <person name="Pukall R."/>
            <person name="Gehrich-Schroeter G."/>
            <person name="Brambilla E."/>
            <person name="Klenk H.-P."/>
            <person name="Eisen J.A."/>
        </authorList>
    </citation>
    <scope>NUCLEOTIDE SEQUENCE [LARGE SCALE GENOMIC DNA]</scope>
    <source>
        <strain evidence="2">DSM 21211 / LMG 22137 / NRRL B-23946 / LB-34</strain>
    </source>
</reference>
<dbReference type="HOGENOM" id="CLU_052011_3_3_0"/>
<dbReference type="EMBL" id="CP002454">
    <property type="protein sequence ID" value="ADV66424.1"/>
    <property type="molecule type" value="Genomic_DNA"/>
</dbReference>
<dbReference type="Proteomes" id="UP000008635">
    <property type="component" value="Chromosome"/>
</dbReference>
<keyword evidence="2" id="KW-1185">Reference proteome</keyword>
<dbReference type="PANTHER" id="PTHR21180:SF32">
    <property type="entry name" value="ENDONUCLEASE_EXONUCLEASE_PHOSPHATASE FAMILY DOMAIN-CONTAINING PROTEIN 1"/>
    <property type="match status" value="1"/>
</dbReference>
<dbReference type="Gene3D" id="1.10.150.320">
    <property type="entry name" value="Photosystem II 12 kDa extrinsic protein"/>
    <property type="match status" value="1"/>
</dbReference>
<protein>
    <submittedName>
        <fullName evidence="1">Helix-hairpin-helix motif protein</fullName>
    </submittedName>
</protein>
<organism evidence="1 2">
    <name type="scientific">Deinococcus maricopensis (strain DSM 21211 / LMG 22137 / NRRL B-23946 / LB-34)</name>
    <dbReference type="NCBI Taxonomy" id="709986"/>
    <lineage>
        <taxon>Bacteria</taxon>
        <taxon>Thermotogati</taxon>
        <taxon>Deinococcota</taxon>
        <taxon>Deinococci</taxon>
        <taxon>Deinococcales</taxon>
        <taxon>Deinococcaceae</taxon>
        <taxon>Deinococcus</taxon>
    </lineage>
</organism>
<dbReference type="InterPro" id="IPR051675">
    <property type="entry name" value="Endo/Exo/Phosphatase_dom_1"/>
</dbReference>
<dbReference type="GO" id="GO:0015627">
    <property type="term" value="C:type II protein secretion system complex"/>
    <property type="evidence" value="ECO:0007669"/>
    <property type="project" value="TreeGrafter"/>
</dbReference>
<dbReference type="eggNOG" id="COG1555">
    <property type="taxonomic scope" value="Bacteria"/>
</dbReference>
<sequence length="125" mass="12969" precursor="true">MSWSLEGRWTAVLGALTLAVCGWALWPAVVPGARAPEVTRVAVPEVRAQAVAPEYPATGSVQPLISGRVNLNSASLEQLEALPGVGPAMAARLVAGRPYRSLADLDAVRGVGEATLARLSPLVSF</sequence>